<proteinExistence type="predicted"/>
<dbReference type="Pfam" id="PF12698">
    <property type="entry name" value="ABC2_membrane_3"/>
    <property type="match status" value="1"/>
</dbReference>
<feature type="transmembrane region" description="Helical" evidence="6">
    <location>
        <begin position="268"/>
        <end position="289"/>
    </location>
</feature>
<evidence type="ECO:0000256" key="6">
    <source>
        <dbReference type="SAM" id="Phobius"/>
    </source>
</evidence>
<keyword evidence="3 6" id="KW-0812">Transmembrane</keyword>
<dbReference type="InterPro" id="IPR013525">
    <property type="entry name" value="ABC2_TM"/>
</dbReference>
<feature type="domain" description="ABC-2 type transporter transmembrane" evidence="7">
    <location>
        <begin position="22"/>
        <end position="371"/>
    </location>
</feature>
<gene>
    <name evidence="8" type="ORF">P0Y53_10175</name>
</gene>
<feature type="transmembrane region" description="Helical" evidence="6">
    <location>
        <begin position="298"/>
        <end position="316"/>
    </location>
</feature>
<protein>
    <submittedName>
        <fullName evidence="8">ABC transporter permease</fullName>
    </submittedName>
</protein>
<feature type="transmembrane region" description="Helical" evidence="6">
    <location>
        <begin position="358"/>
        <end position="376"/>
    </location>
</feature>
<keyword evidence="4 6" id="KW-1133">Transmembrane helix</keyword>
<name>A0AAJ5WUX5_9BACT</name>
<dbReference type="PANTHER" id="PTHR30294:SF46">
    <property type="entry name" value="ABC TRANSPORTER PERMEASE"/>
    <property type="match status" value="1"/>
</dbReference>
<evidence type="ECO:0000313" key="9">
    <source>
        <dbReference type="Proteomes" id="UP001220610"/>
    </source>
</evidence>
<dbReference type="InterPro" id="IPR051449">
    <property type="entry name" value="ABC-2_transporter_component"/>
</dbReference>
<keyword evidence="2" id="KW-1003">Cell membrane</keyword>
<comment type="subcellular location">
    <subcellularLocation>
        <location evidence="1">Cell membrane</location>
        <topology evidence="1">Multi-pass membrane protein</topology>
    </subcellularLocation>
</comment>
<evidence type="ECO:0000256" key="2">
    <source>
        <dbReference type="ARBA" id="ARBA00022475"/>
    </source>
</evidence>
<keyword evidence="5 6" id="KW-0472">Membrane</keyword>
<dbReference type="AlphaFoldDB" id="A0AAJ5WUX5"/>
<evidence type="ECO:0000256" key="1">
    <source>
        <dbReference type="ARBA" id="ARBA00004651"/>
    </source>
</evidence>
<dbReference type="Proteomes" id="UP001220610">
    <property type="component" value="Chromosome"/>
</dbReference>
<dbReference type="GO" id="GO:0005886">
    <property type="term" value="C:plasma membrane"/>
    <property type="evidence" value="ECO:0007669"/>
    <property type="project" value="UniProtKB-SubCell"/>
</dbReference>
<sequence>MKQFIRLLRTEFKRIFSNQVLVVIFFGAPLLYGITFVYVYRKGKLTNMPVVVIDADHSATSGKFIDALDDNESIQVVKVQFDAGNIAAEMPSKEYVAVISIPAGFESAILQKRYPEIMADINTANLVTANFASRAIQTVMGTLSAGIEIEALKKGGMDRETAAQRFEPFRVNYTRFYNPAGNYLYLMLPGILGTIMQQVILLGLGLVFARDFEDGYFGKLVRHSRSSLYHILLKITPFILLTTLMWGVVGSFFVLYDIDIPVFNSGMAVLVAVFSLACMFLGMLVSLAIPNQLRATELLMVIATPSFLLSGFTWPLEGMPVFVQKIANALPLTHFLNGFRKLSVYGGSFSDIQPQLTALTWIAVICFVLMVILLQWKISRQPRAGIAAA</sequence>
<evidence type="ECO:0000256" key="3">
    <source>
        <dbReference type="ARBA" id="ARBA00022692"/>
    </source>
</evidence>
<reference evidence="8" key="1">
    <citation type="submission" date="2023-03" db="EMBL/GenBank/DDBJ databases">
        <title>Andean soil-derived lignocellulolytic bacterial consortium as a source of novel taxa and putative plastic-active enzymes.</title>
        <authorList>
            <person name="Diaz-Garcia L."/>
            <person name="Chuvochina M."/>
            <person name="Feuerriegel G."/>
            <person name="Bunk B."/>
            <person name="Sproer C."/>
            <person name="Streit W.R."/>
            <person name="Rodriguez L.M."/>
            <person name="Overmann J."/>
            <person name="Jimenez D.J."/>
        </authorList>
    </citation>
    <scope>NUCLEOTIDE SEQUENCE</scope>
    <source>
        <strain evidence="8">MAG 7</strain>
    </source>
</reference>
<feature type="transmembrane region" description="Helical" evidence="6">
    <location>
        <begin position="231"/>
        <end position="256"/>
    </location>
</feature>
<dbReference type="Gene3D" id="3.40.1710.10">
    <property type="entry name" value="abc type-2 transporter like domain"/>
    <property type="match status" value="1"/>
</dbReference>
<dbReference type="PANTHER" id="PTHR30294">
    <property type="entry name" value="MEMBRANE COMPONENT OF ABC TRANSPORTER YHHJ-RELATED"/>
    <property type="match status" value="1"/>
</dbReference>
<feature type="transmembrane region" description="Helical" evidence="6">
    <location>
        <begin position="20"/>
        <end position="40"/>
    </location>
</feature>
<evidence type="ECO:0000313" key="8">
    <source>
        <dbReference type="EMBL" id="WEK37869.1"/>
    </source>
</evidence>
<dbReference type="GO" id="GO:0140359">
    <property type="term" value="F:ABC-type transporter activity"/>
    <property type="evidence" value="ECO:0007669"/>
    <property type="project" value="InterPro"/>
</dbReference>
<dbReference type="EMBL" id="CP119311">
    <property type="protein sequence ID" value="WEK37869.1"/>
    <property type="molecule type" value="Genomic_DNA"/>
</dbReference>
<evidence type="ECO:0000259" key="7">
    <source>
        <dbReference type="Pfam" id="PF12698"/>
    </source>
</evidence>
<feature type="transmembrane region" description="Helical" evidence="6">
    <location>
        <begin position="183"/>
        <end position="210"/>
    </location>
</feature>
<organism evidence="8 9">
    <name type="scientific">Candidatus Pseudobacter hemicellulosilyticus</name>
    <dbReference type="NCBI Taxonomy" id="3121375"/>
    <lineage>
        <taxon>Bacteria</taxon>
        <taxon>Pseudomonadati</taxon>
        <taxon>Bacteroidota</taxon>
        <taxon>Chitinophagia</taxon>
        <taxon>Chitinophagales</taxon>
        <taxon>Chitinophagaceae</taxon>
        <taxon>Pseudobacter</taxon>
    </lineage>
</organism>
<evidence type="ECO:0000256" key="4">
    <source>
        <dbReference type="ARBA" id="ARBA00022989"/>
    </source>
</evidence>
<evidence type="ECO:0000256" key="5">
    <source>
        <dbReference type="ARBA" id="ARBA00023136"/>
    </source>
</evidence>
<accession>A0AAJ5WUX5</accession>